<dbReference type="AlphaFoldDB" id="A0A0F9Q8C5"/>
<organism evidence="2">
    <name type="scientific">marine sediment metagenome</name>
    <dbReference type="NCBI Taxonomy" id="412755"/>
    <lineage>
        <taxon>unclassified sequences</taxon>
        <taxon>metagenomes</taxon>
        <taxon>ecological metagenomes</taxon>
    </lineage>
</organism>
<dbReference type="EMBL" id="LAZR01005241">
    <property type="protein sequence ID" value="KKN01608.1"/>
    <property type="molecule type" value="Genomic_DNA"/>
</dbReference>
<sequence>MVLSFDKPLFFYFYFFLDLSVFKYLTASISELTKNHAIFEMHAEELT</sequence>
<accession>A0A0F9Q8C5</accession>
<keyword evidence="1" id="KW-0812">Transmembrane</keyword>
<evidence type="ECO:0000313" key="2">
    <source>
        <dbReference type="EMBL" id="KKN01608.1"/>
    </source>
</evidence>
<evidence type="ECO:0000256" key="1">
    <source>
        <dbReference type="SAM" id="Phobius"/>
    </source>
</evidence>
<protein>
    <submittedName>
        <fullName evidence="2">Uncharacterized protein</fullName>
    </submittedName>
</protein>
<name>A0A0F9Q8C5_9ZZZZ</name>
<keyword evidence="1" id="KW-1133">Transmembrane helix</keyword>
<keyword evidence="1" id="KW-0472">Membrane</keyword>
<gene>
    <name evidence="2" type="ORF">LCGC14_1126040</name>
</gene>
<proteinExistence type="predicted"/>
<feature type="transmembrane region" description="Helical" evidence="1">
    <location>
        <begin position="12"/>
        <end position="32"/>
    </location>
</feature>
<comment type="caution">
    <text evidence="2">The sequence shown here is derived from an EMBL/GenBank/DDBJ whole genome shotgun (WGS) entry which is preliminary data.</text>
</comment>
<reference evidence="2" key="1">
    <citation type="journal article" date="2015" name="Nature">
        <title>Complex archaea that bridge the gap between prokaryotes and eukaryotes.</title>
        <authorList>
            <person name="Spang A."/>
            <person name="Saw J.H."/>
            <person name="Jorgensen S.L."/>
            <person name="Zaremba-Niedzwiedzka K."/>
            <person name="Martijn J."/>
            <person name="Lind A.E."/>
            <person name="van Eijk R."/>
            <person name="Schleper C."/>
            <person name="Guy L."/>
            <person name="Ettema T.J."/>
        </authorList>
    </citation>
    <scope>NUCLEOTIDE SEQUENCE</scope>
</reference>